<dbReference type="InterPro" id="IPR042099">
    <property type="entry name" value="ANL_N_sf"/>
</dbReference>
<organism evidence="6 7">
    <name type="scientific">Microbacterium resistens</name>
    <dbReference type="NCBI Taxonomy" id="156977"/>
    <lineage>
        <taxon>Bacteria</taxon>
        <taxon>Bacillati</taxon>
        <taxon>Actinomycetota</taxon>
        <taxon>Actinomycetes</taxon>
        <taxon>Micrococcales</taxon>
        <taxon>Microbacteriaceae</taxon>
        <taxon>Microbacterium</taxon>
    </lineage>
</organism>
<dbReference type="Gene3D" id="3.40.50.12780">
    <property type="entry name" value="N-terminal domain of ligase-like"/>
    <property type="match status" value="1"/>
</dbReference>
<dbReference type="RefSeq" id="WP_231819276.1">
    <property type="nucleotide sequence ID" value="NZ_CP082781.1"/>
</dbReference>
<gene>
    <name evidence="6" type="ORF">K8F61_12015</name>
</gene>
<proteinExistence type="inferred from homology"/>
<keyword evidence="7" id="KW-1185">Reference proteome</keyword>
<dbReference type="InterPro" id="IPR020845">
    <property type="entry name" value="AMP-binding_CS"/>
</dbReference>
<dbReference type="Pfam" id="PF00501">
    <property type="entry name" value="AMP-binding"/>
    <property type="match status" value="1"/>
</dbReference>
<keyword evidence="2" id="KW-0436">Ligase</keyword>
<evidence type="ECO:0000313" key="6">
    <source>
        <dbReference type="EMBL" id="UGS25405.1"/>
    </source>
</evidence>
<dbReference type="SUPFAM" id="SSF56801">
    <property type="entry name" value="Acetyl-CoA synthetase-like"/>
    <property type="match status" value="1"/>
</dbReference>
<dbReference type="Proteomes" id="UP001199642">
    <property type="component" value="Chromosome"/>
</dbReference>
<evidence type="ECO:0000259" key="5">
    <source>
        <dbReference type="Pfam" id="PF00501"/>
    </source>
</evidence>
<dbReference type="PANTHER" id="PTHR43107">
    <property type="entry name" value="LONG-CHAIN FATTY ACID TRANSPORT PROTEIN"/>
    <property type="match status" value="1"/>
</dbReference>
<evidence type="ECO:0000256" key="4">
    <source>
        <dbReference type="ARBA" id="ARBA00022840"/>
    </source>
</evidence>
<sequence length="561" mass="62079">MNTILTTRDALDRRADDDHVGLMFEDRSWTWAQVVAECRRRAHLLRSMHDEGRPFHVGVMLENEPEYLFMIGAAAYAAATVVGVNLTRRGEELARDIRFTDVEILVTTSALLAHLDGVDVGIDPSRILLVDEASYAGLLAGHGDERPDVPAAGDPTTQLLLMFTSGSTGAPKAVVCSTGRMARTIAIGHMGVTRDDVPYNCMPLFHGNALFACWAPAVNVGAAFAMARRFSASRFVDDLRRFGVTYFNYVGRALAYILAQPEREDERHTALRACFGTEASETDRREFHRRFGVWPTESYGSSEGGLAIMRTPDTPAEALGLPPTGMPAVVMDRETLTECPRVVFDEHGLPRNEEEATGELANLMGARSFEGYYKNPEAFAERVHGDIFFSGDLGYRDEAGYFYFAGRGSDRLRVDSENFSAGPVERILGRFDGVDLALVYAVADERTGDQVMAALQMRDPCVFDADRFALFLSEQPDLGTKWAPRYVRLVTEVPVTATGKVDKPRLRKNGWDVEDPVYYRPAAALDYVLLDDALRAAIAQRFARSERRHLLPTGSVRVAAS</sequence>
<dbReference type="Gene3D" id="3.30.300.30">
    <property type="match status" value="1"/>
</dbReference>
<evidence type="ECO:0000256" key="2">
    <source>
        <dbReference type="ARBA" id="ARBA00022598"/>
    </source>
</evidence>
<evidence type="ECO:0000313" key="7">
    <source>
        <dbReference type="Proteomes" id="UP001199642"/>
    </source>
</evidence>
<keyword evidence="3" id="KW-0547">Nucleotide-binding</keyword>
<feature type="domain" description="AMP-dependent synthetase/ligase" evidence="5">
    <location>
        <begin position="18"/>
        <end position="372"/>
    </location>
</feature>
<comment type="similarity">
    <text evidence="1">Belongs to the ATP-dependent AMP-binding enzyme family.</text>
</comment>
<dbReference type="EMBL" id="CP082781">
    <property type="protein sequence ID" value="UGS25405.1"/>
    <property type="molecule type" value="Genomic_DNA"/>
</dbReference>
<keyword evidence="4" id="KW-0067">ATP-binding</keyword>
<dbReference type="InterPro" id="IPR000873">
    <property type="entry name" value="AMP-dep_synth/lig_dom"/>
</dbReference>
<protein>
    <submittedName>
        <fullName evidence="6">AMP-binding protein</fullName>
    </submittedName>
</protein>
<dbReference type="PROSITE" id="PS00455">
    <property type="entry name" value="AMP_BINDING"/>
    <property type="match status" value="1"/>
</dbReference>
<reference evidence="6 7" key="1">
    <citation type="submission" date="2023-01" db="EMBL/GenBank/DDBJ databases">
        <title>Characterization of estradiol degrading bacteria Microbacterium sp. MZT7 and reveal degrading genes through genome analysis.</title>
        <authorList>
            <person name="Hao P."/>
            <person name="Gao Y."/>
        </authorList>
    </citation>
    <scope>NUCLEOTIDE SEQUENCE [LARGE SCALE GENOMIC DNA]</scope>
    <source>
        <strain evidence="6 7">MZT7</strain>
    </source>
</reference>
<name>A0ABY3RQ80_9MICO</name>
<dbReference type="InterPro" id="IPR045851">
    <property type="entry name" value="AMP-bd_C_sf"/>
</dbReference>
<dbReference type="PANTHER" id="PTHR43107:SF15">
    <property type="entry name" value="FATTY ACID TRANSPORT PROTEIN 3, ISOFORM A"/>
    <property type="match status" value="1"/>
</dbReference>
<accession>A0ABY3RQ80</accession>
<evidence type="ECO:0000256" key="1">
    <source>
        <dbReference type="ARBA" id="ARBA00006432"/>
    </source>
</evidence>
<evidence type="ECO:0000256" key="3">
    <source>
        <dbReference type="ARBA" id="ARBA00022741"/>
    </source>
</evidence>